<dbReference type="SMART" id="SM00225">
    <property type="entry name" value="BTB"/>
    <property type="match status" value="1"/>
</dbReference>
<dbReference type="SUPFAM" id="SSF54695">
    <property type="entry name" value="POZ domain"/>
    <property type="match status" value="1"/>
</dbReference>
<dbReference type="InterPro" id="IPR011705">
    <property type="entry name" value="BACK"/>
</dbReference>
<reference evidence="2" key="1">
    <citation type="submission" date="2020-04" db="EMBL/GenBank/DDBJ databases">
        <authorList>
            <person name="Alioto T."/>
            <person name="Alioto T."/>
            <person name="Gomez Garrido J."/>
        </authorList>
    </citation>
    <scope>NUCLEOTIDE SEQUENCE</scope>
    <source>
        <strain evidence="2">A484AB</strain>
    </source>
</reference>
<accession>A0A6S7J6F7</accession>
<dbReference type="EMBL" id="CACRXK020006145">
    <property type="protein sequence ID" value="CAB4008508.1"/>
    <property type="molecule type" value="Genomic_DNA"/>
</dbReference>
<protein>
    <submittedName>
        <fullName evidence="2">BTB POZ domain-containing 6-like</fullName>
    </submittedName>
</protein>
<dbReference type="SMART" id="SM00875">
    <property type="entry name" value="BACK"/>
    <property type="match status" value="1"/>
</dbReference>
<dbReference type="Proteomes" id="UP001152795">
    <property type="component" value="Unassembled WGS sequence"/>
</dbReference>
<dbReference type="OrthoDB" id="624345at2759"/>
<dbReference type="InterPro" id="IPR000210">
    <property type="entry name" value="BTB/POZ_dom"/>
</dbReference>
<feature type="region of interest" description="Disordered" evidence="1">
    <location>
        <begin position="311"/>
        <end position="330"/>
    </location>
</feature>
<organism evidence="2 3">
    <name type="scientific">Paramuricea clavata</name>
    <name type="common">Red gorgonian</name>
    <name type="synonym">Violescent sea-whip</name>
    <dbReference type="NCBI Taxonomy" id="317549"/>
    <lineage>
        <taxon>Eukaryota</taxon>
        <taxon>Metazoa</taxon>
        <taxon>Cnidaria</taxon>
        <taxon>Anthozoa</taxon>
        <taxon>Octocorallia</taxon>
        <taxon>Malacalcyonacea</taxon>
        <taxon>Plexauridae</taxon>
        <taxon>Paramuricea</taxon>
    </lineage>
</organism>
<dbReference type="Pfam" id="PF07707">
    <property type="entry name" value="BACK"/>
    <property type="match status" value="1"/>
</dbReference>
<evidence type="ECO:0000313" key="2">
    <source>
        <dbReference type="EMBL" id="CAB4008508.1"/>
    </source>
</evidence>
<dbReference type="AlphaFoldDB" id="A0A6S7J6F7"/>
<sequence length="330" mass="38071">MAFAQYNFSENDVDSCMEPNQYNSNLTSKPMPPQSDIEKQSAESVDWQSTKKSVSERNRHMFNNSDMSDISFTCEGSGKKLYAHKYVLGTSSAVFRAMFYGDLAEKNSIVHLSDTDEKSLEEFLRFLYTDECNLTTDNAISVMYLSKKYIVPSLTEKCVNNLASSINAENVMSILEQATHFDESKLEMSCWKFIESNTKQAVASTDFNNISQKTLASLLRRNDLNIVEVELFRAVLKWSDFQCSKKDMESDFQCSKKDMESDFQCSKKDMESDFQCSKKDMESDFRCSKKDMESDFQCSEKDMESDFRCSKKDMESDFQCSKKDMESDFR</sequence>
<evidence type="ECO:0000256" key="1">
    <source>
        <dbReference type="SAM" id="MobiDB-lite"/>
    </source>
</evidence>
<feature type="region of interest" description="Disordered" evidence="1">
    <location>
        <begin position="15"/>
        <end position="49"/>
    </location>
</feature>
<gene>
    <name evidence="2" type="ORF">PACLA_8A008150</name>
</gene>
<keyword evidence="3" id="KW-1185">Reference proteome</keyword>
<dbReference type="PANTHER" id="PTHR45774">
    <property type="entry name" value="BTB/POZ DOMAIN-CONTAINING"/>
    <property type="match status" value="1"/>
</dbReference>
<dbReference type="PANTHER" id="PTHR45774:SF3">
    <property type="entry name" value="BTB (POZ) DOMAIN-CONTAINING 2B-RELATED"/>
    <property type="match status" value="1"/>
</dbReference>
<dbReference type="Gene3D" id="3.30.710.10">
    <property type="entry name" value="Potassium Channel Kv1.1, Chain A"/>
    <property type="match status" value="1"/>
</dbReference>
<dbReference type="GO" id="GO:0022008">
    <property type="term" value="P:neurogenesis"/>
    <property type="evidence" value="ECO:0007669"/>
    <property type="project" value="TreeGrafter"/>
</dbReference>
<feature type="non-terminal residue" evidence="2">
    <location>
        <position position="330"/>
    </location>
</feature>
<proteinExistence type="predicted"/>
<comment type="caution">
    <text evidence="2">The sequence shown here is derived from an EMBL/GenBank/DDBJ whole genome shotgun (WGS) entry which is preliminary data.</text>
</comment>
<dbReference type="Gene3D" id="1.25.40.420">
    <property type="match status" value="1"/>
</dbReference>
<name>A0A6S7J6F7_PARCT</name>
<feature type="compositionally biased region" description="Polar residues" evidence="1">
    <location>
        <begin position="18"/>
        <end position="28"/>
    </location>
</feature>
<dbReference type="Pfam" id="PF00651">
    <property type="entry name" value="BTB"/>
    <property type="match status" value="1"/>
</dbReference>
<dbReference type="GO" id="GO:0005829">
    <property type="term" value="C:cytosol"/>
    <property type="evidence" value="ECO:0007669"/>
    <property type="project" value="TreeGrafter"/>
</dbReference>
<evidence type="ECO:0000313" key="3">
    <source>
        <dbReference type="Proteomes" id="UP001152795"/>
    </source>
</evidence>
<dbReference type="PROSITE" id="PS50097">
    <property type="entry name" value="BTB"/>
    <property type="match status" value="1"/>
</dbReference>
<dbReference type="InterPro" id="IPR011333">
    <property type="entry name" value="SKP1/BTB/POZ_sf"/>
</dbReference>